<dbReference type="EMBL" id="MOXD01000006">
    <property type="protein sequence ID" value="OMQ22471.1"/>
    <property type="molecule type" value="Genomic_DNA"/>
</dbReference>
<sequence length="389" mass="42064">MNLTKWLTISLSCIAALTAQSPAHAAQYQVGEVISLTGVNARGGTGMHEGIKVAEAVFNQRPGSVKIKIQTIDDESSPAKAVAAVERLAANNVIAITGGATSDIVGPAATAADKLGLPFMTSGGTSSEFLTQGFHSFFRINNTTGYVKAMAGLLDTMQINKLAIIYSTKKSTSEMARMMQQQMAEKGVTVTMHPFEATTVDFKPIINKIKLQDRPDAINMIGYENDYVGILRATRVLRPPVKAMVGAWQIATAKMYQDFPDLVDKTYGTEMLPVPVTFNRPEGQAFEAAFRKLYPHEPDYLSQYGFVQGMLLFEAIARAEAAGTLEKGGIAQELRSTAVDTIIGQVRFSAQGDNEEFMQNIGQHQKGKIAIVWPASAATGTMEFPGTPW</sequence>
<evidence type="ECO:0000313" key="6">
    <source>
        <dbReference type="Proteomes" id="UP000216021"/>
    </source>
</evidence>
<comment type="similarity">
    <text evidence="1">Belongs to the leucine-binding protein family.</text>
</comment>
<dbReference type="Proteomes" id="UP000216021">
    <property type="component" value="Unassembled WGS sequence"/>
</dbReference>
<feature type="domain" description="Leucine-binding protein" evidence="4">
    <location>
        <begin position="28"/>
        <end position="351"/>
    </location>
</feature>
<dbReference type="Gene3D" id="3.40.50.2300">
    <property type="match status" value="2"/>
</dbReference>
<dbReference type="InterPro" id="IPR028081">
    <property type="entry name" value="Leu-bd"/>
</dbReference>
<dbReference type="SUPFAM" id="SSF53822">
    <property type="entry name" value="Periplasmic binding protein-like I"/>
    <property type="match status" value="1"/>
</dbReference>
<dbReference type="STRING" id="2034155.BMI79_12605"/>
<accession>A0A1S8CK90</accession>
<evidence type="ECO:0000256" key="2">
    <source>
        <dbReference type="ARBA" id="ARBA00022729"/>
    </source>
</evidence>
<dbReference type="AlphaFoldDB" id="A0A1S8CK90"/>
<evidence type="ECO:0000256" key="3">
    <source>
        <dbReference type="SAM" id="SignalP"/>
    </source>
</evidence>
<dbReference type="Pfam" id="PF13458">
    <property type="entry name" value="Peripla_BP_6"/>
    <property type="match status" value="1"/>
</dbReference>
<dbReference type="OrthoDB" id="7337537at2"/>
<organism evidence="5 6">
    <name type="scientific">Serratia oryzae</name>
    <dbReference type="NCBI Taxonomy" id="2034155"/>
    <lineage>
        <taxon>Bacteria</taxon>
        <taxon>Pseudomonadati</taxon>
        <taxon>Pseudomonadota</taxon>
        <taxon>Gammaproteobacteria</taxon>
        <taxon>Enterobacterales</taxon>
        <taxon>Yersiniaceae</taxon>
        <taxon>Serratia</taxon>
    </lineage>
</organism>
<reference evidence="5 6" key="1">
    <citation type="submission" date="2016-11" db="EMBL/GenBank/DDBJ databases">
        <title>Rahnella oryzae sp. nov., isolated from rice root.</title>
        <authorList>
            <person name="Zhang X.-X."/>
            <person name="Zhang J."/>
        </authorList>
    </citation>
    <scope>NUCLEOTIDE SEQUENCE [LARGE SCALE GENOMIC DNA]</scope>
    <source>
        <strain evidence="5 6">J11-6</strain>
    </source>
</reference>
<feature type="signal peptide" evidence="3">
    <location>
        <begin position="1"/>
        <end position="25"/>
    </location>
</feature>
<gene>
    <name evidence="5" type="ORF">BMI79_12605</name>
</gene>
<dbReference type="InterPro" id="IPR028082">
    <property type="entry name" value="Peripla_BP_I"/>
</dbReference>
<dbReference type="PANTHER" id="PTHR30483">
    <property type="entry name" value="LEUCINE-SPECIFIC-BINDING PROTEIN"/>
    <property type="match status" value="1"/>
</dbReference>
<name>A0A1S8CK90_9GAMM</name>
<feature type="chain" id="PRO_5012820180" evidence="3">
    <location>
        <begin position="26"/>
        <end position="389"/>
    </location>
</feature>
<evidence type="ECO:0000259" key="4">
    <source>
        <dbReference type="Pfam" id="PF13458"/>
    </source>
</evidence>
<protein>
    <submittedName>
        <fullName evidence="5">Branched-chain amino acid ABC transporter substrate-binding protein</fullName>
    </submittedName>
</protein>
<keyword evidence="6" id="KW-1185">Reference proteome</keyword>
<dbReference type="InterPro" id="IPR051010">
    <property type="entry name" value="BCAA_transport"/>
</dbReference>
<evidence type="ECO:0000313" key="5">
    <source>
        <dbReference type="EMBL" id="OMQ22471.1"/>
    </source>
</evidence>
<comment type="caution">
    <text evidence="5">The sequence shown here is derived from an EMBL/GenBank/DDBJ whole genome shotgun (WGS) entry which is preliminary data.</text>
</comment>
<keyword evidence="2 3" id="KW-0732">Signal</keyword>
<dbReference type="RefSeq" id="WP_076942680.1">
    <property type="nucleotide sequence ID" value="NZ_MOXD01000006.1"/>
</dbReference>
<proteinExistence type="inferred from homology"/>
<evidence type="ECO:0000256" key="1">
    <source>
        <dbReference type="ARBA" id="ARBA00010062"/>
    </source>
</evidence>